<dbReference type="InterPro" id="IPR039650">
    <property type="entry name" value="HdrA-like"/>
</dbReference>
<evidence type="ECO:0000256" key="4">
    <source>
        <dbReference type="ARBA" id="ARBA00023004"/>
    </source>
</evidence>
<evidence type="ECO:0000256" key="3">
    <source>
        <dbReference type="ARBA" id="ARBA00023002"/>
    </source>
</evidence>
<dbReference type="GO" id="GO:0016491">
    <property type="term" value="F:oxidoreductase activity"/>
    <property type="evidence" value="ECO:0007669"/>
    <property type="project" value="UniProtKB-KW"/>
</dbReference>
<name>A0A842HFB9_9BACT</name>
<reference evidence="6 7" key="1">
    <citation type="submission" date="2020-07" db="EMBL/GenBank/DDBJ databases">
        <authorList>
            <person name="Feng X."/>
        </authorList>
    </citation>
    <scope>NUCLEOTIDE SEQUENCE [LARGE SCALE GENOMIC DNA]</scope>
    <source>
        <strain evidence="6 7">JCM31066</strain>
    </source>
</reference>
<keyword evidence="2" id="KW-0479">Metal-binding</keyword>
<dbReference type="PRINTS" id="PR00420">
    <property type="entry name" value="RNGMNOXGNASE"/>
</dbReference>
<dbReference type="Proteomes" id="UP000546464">
    <property type="component" value="Unassembled WGS sequence"/>
</dbReference>
<keyword evidence="3" id="KW-0560">Oxidoreductase</keyword>
<dbReference type="PANTHER" id="PTHR43498:SF1">
    <property type="entry name" value="COB--COM HETERODISULFIDE REDUCTASE IRON-SULFUR SUBUNIT A"/>
    <property type="match status" value="1"/>
</dbReference>
<protein>
    <submittedName>
        <fullName evidence="6">FAD-dependent oxidoreductase</fullName>
    </submittedName>
</protein>
<dbReference type="Gene3D" id="3.50.50.60">
    <property type="entry name" value="FAD/NAD(P)-binding domain"/>
    <property type="match status" value="1"/>
</dbReference>
<organism evidence="6 7">
    <name type="scientific">Ruficoccus amylovorans</name>
    <dbReference type="NCBI Taxonomy" id="1804625"/>
    <lineage>
        <taxon>Bacteria</taxon>
        <taxon>Pseudomonadati</taxon>
        <taxon>Verrucomicrobiota</taxon>
        <taxon>Opitutia</taxon>
        <taxon>Puniceicoccales</taxon>
        <taxon>Cerasicoccaceae</taxon>
        <taxon>Ruficoccus</taxon>
    </lineage>
</organism>
<dbReference type="InterPro" id="IPR036188">
    <property type="entry name" value="FAD/NAD-bd_sf"/>
</dbReference>
<dbReference type="GO" id="GO:0051539">
    <property type="term" value="F:4 iron, 4 sulfur cluster binding"/>
    <property type="evidence" value="ECO:0007669"/>
    <property type="project" value="UniProtKB-KW"/>
</dbReference>
<evidence type="ECO:0000313" key="6">
    <source>
        <dbReference type="EMBL" id="MBC2594267.1"/>
    </source>
</evidence>
<gene>
    <name evidence="6" type="ORF">H5P28_08335</name>
</gene>
<sequence>MPQHKQSLKTDVLVAGGGCAGLAAALAAARKGCDVILVERAPFAGGIVTAVGLPYLDGLVDPDSGAIVTRGIPVEILSRMGGCAPDAQRATDISPRLREEHSPAAVLIPSTEQFKRVADAMLTECGPRLRILYTGTVCDATVREGRIARVSVAAKTGLYPIEARSYIDATGDADLAWLAECAVEKSTPLMPMTLHFRIGNVHPHPSMKAQMQTVCEQAARSGELKAFYGPHFECHYAPDEIDVHAIRINGDASDAFDLSRAEIEGRRDSWLMFERWKKDVPGFEDAYFVTSGPFIGVRETRRLQGRYRLHEDDILGHTVFDDAVATGTWYMDVHPNSATPGDFQDYKPYWPGPYQIPYRSLLPIEVNNLLVAGRCHSATRQAAASSRVTATAMSMGQAAGHAAALAQSRRQDVGDLHGETVGNALAENGAGIYIPERRPAGTR</sequence>
<evidence type="ECO:0000256" key="5">
    <source>
        <dbReference type="ARBA" id="ARBA00023014"/>
    </source>
</evidence>
<keyword evidence="7" id="KW-1185">Reference proteome</keyword>
<keyword evidence="1" id="KW-0004">4Fe-4S</keyword>
<accession>A0A842HFB9</accession>
<dbReference type="SUPFAM" id="SSF51905">
    <property type="entry name" value="FAD/NAD(P)-binding domain"/>
    <property type="match status" value="1"/>
</dbReference>
<proteinExistence type="predicted"/>
<comment type="caution">
    <text evidence="6">The sequence shown here is derived from an EMBL/GenBank/DDBJ whole genome shotgun (WGS) entry which is preliminary data.</text>
</comment>
<evidence type="ECO:0000313" key="7">
    <source>
        <dbReference type="Proteomes" id="UP000546464"/>
    </source>
</evidence>
<dbReference type="PANTHER" id="PTHR43498">
    <property type="entry name" value="FERREDOXIN:COB-COM HETERODISULFIDE REDUCTASE SUBUNIT A"/>
    <property type="match status" value="1"/>
</dbReference>
<dbReference type="EMBL" id="JACHVB010000020">
    <property type="protein sequence ID" value="MBC2594267.1"/>
    <property type="molecule type" value="Genomic_DNA"/>
</dbReference>
<evidence type="ECO:0000256" key="1">
    <source>
        <dbReference type="ARBA" id="ARBA00022485"/>
    </source>
</evidence>
<keyword evidence="4" id="KW-0408">Iron</keyword>
<keyword evidence="5" id="KW-0411">Iron-sulfur</keyword>
<dbReference type="GO" id="GO:0046872">
    <property type="term" value="F:metal ion binding"/>
    <property type="evidence" value="ECO:0007669"/>
    <property type="project" value="UniProtKB-KW"/>
</dbReference>
<dbReference type="RefSeq" id="WP_185675248.1">
    <property type="nucleotide sequence ID" value="NZ_JACHVB010000020.1"/>
</dbReference>
<dbReference type="AlphaFoldDB" id="A0A842HFB9"/>
<evidence type="ECO:0000256" key="2">
    <source>
        <dbReference type="ARBA" id="ARBA00022723"/>
    </source>
</evidence>
<dbReference type="Pfam" id="PF12831">
    <property type="entry name" value="FAD_oxidored"/>
    <property type="match status" value="1"/>
</dbReference>